<dbReference type="InterPro" id="IPR000515">
    <property type="entry name" value="MetI-like"/>
</dbReference>
<dbReference type="GO" id="GO:0005886">
    <property type="term" value="C:plasma membrane"/>
    <property type="evidence" value="ECO:0007669"/>
    <property type="project" value="UniProtKB-SubCell"/>
</dbReference>
<feature type="transmembrane region" description="Helical" evidence="7">
    <location>
        <begin position="786"/>
        <end position="805"/>
    </location>
</feature>
<feature type="transmembrane region" description="Helical" evidence="7">
    <location>
        <begin position="115"/>
        <end position="141"/>
    </location>
</feature>
<evidence type="ECO:0000256" key="7">
    <source>
        <dbReference type="RuleBase" id="RU363032"/>
    </source>
</evidence>
<feature type="transmembrane region" description="Helical" evidence="7">
    <location>
        <begin position="555"/>
        <end position="574"/>
    </location>
</feature>
<feature type="transmembrane region" description="Helical" evidence="7">
    <location>
        <begin position="398"/>
        <end position="422"/>
    </location>
</feature>
<dbReference type="PANTHER" id="PTHR43744:SF12">
    <property type="entry name" value="ABC TRANSPORTER PERMEASE PROTEIN MG189-RELATED"/>
    <property type="match status" value="1"/>
</dbReference>
<evidence type="ECO:0000256" key="5">
    <source>
        <dbReference type="ARBA" id="ARBA00022989"/>
    </source>
</evidence>
<evidence type="ECO:0000313" key="10">
    <source>
        <dbReference type="EMBL" id="TYR57776.1"/>
    </source>
</evidence>
<evidence type="ECO:0000256" key="2">
    <source>
        <dbReference type="ARBA" id="ARBA00022448"/>
    </source>
</evidence>
<dbReference type="Pfam" id="PF00528">
    <property type="entry name" value="BPD_transp_1"/>
    <property type="match status" value="1"/>
</dbReference>
<evidence type="ECO:0000256" key="1">
    <source>
        <dbReference type="ARBA" id="ARBA00004651"/>
    </source>
</evidence>
<gene>
    <name evidence="10" type="ORF">FY004_22395</name>
</gene>
<feature type="transmembrane region" description="Helical" evidence="7">
    <location>
        <begin position="370"/>
        <end position="392"/>
    </location>
</feature>
<feature type="transmembrane region" description="Helical" evidence="7">
    <location>
        <begin position="161"/>
        <end position="183"/>
    </location>
</feature>
<dbReference type="Proteomes" id="UP000323242">
    <property type="component" value="Unassembled WGS sequence"/>
</dbReference>
<evidence type="ECO:0000256" key="8">
    <source>
        <dbReference type="SAM" id="MobiDB-lite"/>
    </source>
</evidence>
<dbReference type="Gene3D" id="1.20.1740.10">
    <property type="entry name" value="Amino acid/polyamine transporter I"/>
    <property type="match status" value="1"/>
</dbReference>
<feature type="transmembrane region" description="Helical" evidence="7">
    <location>
        <begin position="233"/>
        <end position="253"/>
    </location>
</feature>
<keyword evidence="4 7" id="KW-0812">Transmembrane</keyword>
<dbReference type="InterPro" id="IPR002293">
    <property type="entry name" value="AA/rel_permease1"/>
</dbReference>
<feature type="transmembrane region" description="Helical" evidence="7">
    <location>
        <begin position="273"/>
        <end position="294"/>
    </location>
</feature>
<reference evidence="10 11" key="1">
    <citation type="submission" date="2019-08" db="EMBL/GenBank/DDBJ databases">
        <title>Draft genome for granaticin producer strain Streptomyces parvus C05.</title>
        <authorList>
            <person name="Gonzalez-Pimentel J.L."/>
        </authorList>
    </citation>
    <scope>NUCLEOTIDE SEQUENCE [LARGE SCALE GENOMIC DNA]</scope>
    <source>
        <strain evidence="10 11">C05</strain>
    </source>
</reference>
<evidence type="ECO:0000256" key="3">
    <source>
        <dbReference type="ARBA" id="ARBA00022475"/>
    </source>
</evidence>
<keyword evidence="11" id="KW-1185">Reference proteome</keyword>
<feature type="region of interest" description="Disordered" evidence="8">
    <location>
        <begin position="1"/>
        <end position="24"/>
    </location>
</feature>
<feature type="transmembrane region" description="Helical" evidence="7">
    <location>
        <begin position="651"/>
        <end position="675"/>
    </location>
</feature>
<keyword evidence="3" id="KW-1003">Cell membrane</keyword>
<comment type="caution">
    <text evidence="10">The sequence shown here is derived from an EMBL/GenBank/DDBJ whole genome shotgun (WGS) entry which is preliminary data.</text>
</comment>
<feature type="transmembrane region" description="Helical" evidence="7">
    <location>
        <begin position="41"/>
        <end position="62"/>
    </location>
</feature>
<comment type="subcellular location">
    <subcellularLocation>
        <location evidence="1 7">Cell membrane</location>
        <topology evidence="1 7">Multi-pass membrane protein</topology>
    </subcellularLocation>
</comment>
<dbReference type="GO" id="GO:0022857">
    <property type="term" value="F:transmembrane transporter activity"/>
    <property type="evidence" value="ECO:0007669"/>
    <property type="project" value="InterPro"/>
</dbReference>
<comment type="similarity">
    <text evidence="7">Belongs to the binding-protein-dependent transport system permease family.</text>
</comment>
<feature type="domain" description="ABC transmembrane type-1" evidence="9">
    <location>
        <begin position="616"/>
        <end position="805"/>
    </location>
</feature>
<evidence type="ECO:0000259" key="9">
    <source>
        <dbReference type="PROSITE" id="PS50928"/>
    </source>
</evidence>
<feature type="transmembrane region" description="Helical" evidence="7">
    <location>
        <begin position="195"/>
        <end position="213"/>
    </location>
</feature>
<dbReference type="Gene3D" id="1.10.3720.10">
    <property type="entry name" value="MetI-like"/>
    <property type="match status" value="1"/>
</dbReference>
<feature type="compositionally biased region" description="Basic and acidic residues" evidence="8">
    <location>
        <begin position="1"/>
        <end position="11"/>
    </location>
</feature>
<accession>A0A5D4IYD5</accession>
<evidence type="ECO:0000256" key="6">
    <source>
        <dbReference type="ARBA" id="ARBA00023136"/>
    </source>
</evidence>
<dbReference type="PROSITE" id="PS50928">
    <property type="entry name" value="ABC_TM1"/>
    <property type="match status" value="1"/>
</dbReference>
<dbReference type="EMBL" id="VSZQ01000125">
    <property type="protein sequence ID" value="TYR57776.1"/>
    <property type="molecule type" value="Genomic_DNA"/>
</dbReference>
<dbReference type="CDD" id="cd06261">
    <property type="entry name" value="TM_PBP2"/>
    <property type="match status" value="1"/>
</dbReference>
<feature type="region of interest" description="Disordered" evidence="8">
    <location>
        <begin position="517"/>
        <end position="541"/>
    </location>
</feature>
<feature type="transmembrane region" description="Helical" evidence="7">
    <location>
        <begin position="324"/>
        <end position="349"/>
    </location>
</feature>
<protein>
    <submittedName>
        <fullName evidence="10">Amino acid permease</fullName>
    </submittedName>
</protein>
<dbReference type="AlphaFoldDB" id="A0A5D4IYD5"/>
<feature type="transmembrane region" description="Helical" evidence="7">
    <location>
        <begin position="727"/>
        <end position="752"/>
    </location>
</feature>
<keyword evidence="6 7" id="KW-0472">Membrane</keyword>
<dbReference type="Pfam" id="PF13520">
    <property type="entry name" value="AA_permease_2"/>
    <property type="match status" value="1"/>
</dbReference>
<feature type="transmembrane region" description="Helical" evidence="7">
    <location>
        <begin position="687"/>
        <end position="706"/>
    </location>
</feature>
<evidence type="ECO:0000256" key="4">
    <source>
        <dbReference type="ARBA" id="ARBA00022692"/>
    </source>
</evidence>
<feature type="transmembrane region" description="Helical" evidence="7">
    <location>
        <begin position="74"/>
        <end position="95"/>
    </location>
</feature>
<sequence>MVRVSRAEGSEGRAVPDSSHDDDALGELGYKPELRRTLGNFHTFAAGISYISILTGTFQLFYFGVTFGGPAYWWSWPMVFCGQLMVALCFCELAARYPVAGSVYNWAKKMGGPHVGWLGGWMMMTATMVTLSAVALAYQITLPQIDEWFQFVGDGSGQNDQAANAVLLGSVLILFSTLVNAFGVKLMARINSAGVFIELIAAVALIVFLGAHITRGPSTALTETYGLGSGQSLGYFGAFLTASLASAYVMYGFDTASSLGEESHNPGRNAPRAILRALIASFLIGAFILLFALLSVPDLHAEELSTGGLQYVVLATLGETVGEIFLWAVVVAITVCVLAVQAAGIRLMFAMARDNNLPAGSKLAKVSPRFKTPVVPAVLIGVVGVVILVVNINQPQIFSVITSIAIIMIYVAYLLVTVPMLLRRLRGDWQPREGAFSLGRWGLPVNIAAVLWGTAMSLNLAWPRAEVYNATGPQHWYLRWGAFLFIGVVALGGFAYYWFVQRHRTGVLAEHRFEAQDDPTAPTAPVKLAPAPKNGGPSRPSRFRMGAGQQLKGGPFAYVALAVVGFGSLLPLYWTLVAASRTQDEVLASTPPFLPGGKLFENIQTAWEQANLGKAILNSVIVSSSITLATLFFCTLAGYAFAKMRFRGRGWLMTAVIATLTIPPQLSVVPLFMMMSGLGWGGQLESVIFPTLVSAFGVFFMRQYLIEALPYELIEAAKIDGANNFRIVRSVVLPVARPAMMVLGMLTFVQAWNDFFWPYLALNQQNPTLQVALGQLSASYTPDQSIVMAGALISTLPLLVVFVLFGKRIVGGIMSGAVKG</sequence>
<dbReference type="InterPro" id="IPR035906">
    <property type="entry name" value="MetI-like_sf"/>
</dbReference>
<proteinExistence type="inferred from homology"/>
<dbReference type="SUPFAM" id="SSF161098">
    <property type="entry name" value="MetI-like"/>
    <property type="match status" value="1"/>
</dbReference>
<evidence type="ECO:0000313" key="11">
    <source>
        <dbReference type="Proteomes" id="UP000323242"/>
    </source>
</evidence>
<keyword evidence="2 7" id="KW-0813">Transport</keyword>
<name>A0A5D4IYD5_9ACTN</name>
<dbReference type="PANTHER" id="PTHR43744">
    <property type="entry name" value="ABC TRANSPORTER PERMEASE PROTEIN MG189-RELATED-RELATED"/>
    <property type="match status" value="1"/>
</dbReference>
<feature type="transmembrane region" description="Helical" evidence="7">
    <location>
        <begin position="443"/>
        <end position="462"/>
    </location>
</feature>
<feature type="transmembrane region" description="Helical" evidence="7">
    <location>
        <begin position="477"/>
        <end position="499"/>
    </location>
</feature>
<feature type="transmembrane region" description="Helical" evidence="7">
    <location>
        <begin position="615"/>
        <end position="639"/>
    </location>
</feature>
<keyword evidence="5 7" id="KW-1133">Transmembrane helix</keyword>
<organism evidence="10 11">
    <name type="scientific">Streptomyces parvus</name>
    <dbReference type="NCBI Taxonomy" id="66428"/>
    <lineage>
        <taxon>Bacteria</taxon>
        <taxon>Bacillati</taxon>
        <taxon>Actinomycetota</taxon>
        <taxon>Actinomycetes</taxon>
        <taxon>Kitasatosporales</taxon>
        <taxon>Streptomycetaceae</taxon>
        <taxon>Streptomyces</taxon>
    </lineage>
</organism>